<dbReference type="Pfam" id="PF01797">
    <property type="entry name" value="Y1_Tnp"/>
    <property type="match status" value="1"/>
</dbReference>
<protein>
    <submittedName>
        <fullName evidence="3">Transposase</fullName>
    </submittedName>
</protein>
<organism evidence="3 4">
    <name type="scientific">Lacimicrobium alkaliphilum</name>
    <dbReference type="NCBI Taxonomy" id="1526571"/>
    <lineage>
        <taxon>Bacteria</taxon>
        <taxon>Pseudomonadati</taxon>
        <taxon>Pseudomonadota</taxon>
        <taxon>Gammaproteobacteria</taxon>
        <taxon>Alteromonadales</taxon>
        <taxon>Alteromonadaceae</taxon>
        <taxon>Lacimicrobium</taxon>
    </lineage>
</organism>
<evidence type="ECO:0000313" key="4">
    <source>
        <dbReference type="Proteomes" id="UP000614272"/>
    </source>
</evidence>
<feature type="domain" description="Transposase IS200-like" evidence="2">
    <location>
        <begin position="9"/>
        <end position="124"/>
    </location>
</feature>
<dbReference type="PANTHER" id="PTHR34322:SF2">
    <property type="entry name" value="TRANSPOSASE IS200-LIKE DOMAIN-CONTAINING PROTEIN"/>
    <property type="match status" value="1"/>
</dbReference>
<dbReference type="Gene3D" id="3.30.70.1290">
    <property type="entry name" value="Transposase IS200-like"/>
    <property type="match status" value="1"/>
</dbReference>
<evidence type="ECO:0000313" key="3">
    <source>
        <dbReference type="EMBL" id="GGD51785.1"/>
    </source>
</evidence>
<dbReference type="PANTHER" id="PTHR34322">
    <property type="entry name" value="TRANSPOSASE, Y1_TNP DOMAIN-CONTAINING"/>
    <property type="match status" value="1"/>
</dbReference>
<evidence type="ECO:0000256" key="1">
    <source>
        <dbReference type="SAM" id="MobiDB-lite"/>
    </source>
</evidence>
<reference evidence="4" key="1">
    <citation type="journal article" date="2019" name="Int. J. Syst. Evol. Microbiol.">
        <title>The Global Catalogue of Microorganisms (GCM) 10K type strain sequencing project: providing services to taxonomists for standard genome sequencing and annotation.</title>
        <authorList>
            <consortium name="The Broad Institute Genomics Platform"/>
            <consortium name="The Broad Institute Genome Sequencing Center for Infectious Disease"/>
            <person name="Wu L."/>
            <person name="Ma J."/>
        </authorList>
    </citation>
    <scope>NUCLEOTIDE SEQUENCE [LARGE SCALE GENOMIC DNA]</scope>
    <source>
        <strain evidence="4">CGMCC 1.12923</strain>
    </source>
</reference>
<accession>A0ABQ1R1L0</accession>
<dbReference type="SMART" id="SM01321">
    <property type="entry name" value="Y1_Tnp"/>
    <property type="match status" value="1"/>
</dbReference>
<keyword evidence="4" id="KW-1185">Reference proteome</keyword>
<dbReference type="EMBL" id="BMGJ01000001">
    <property type="protein sequence ID" value="GGD51785.1"/>
    <property type="molecule type" value="Genomic_DNA"/>
</dbReference>
<proteinExistence type="predicted"/>
<dbReference type="RefSeq" id="WP_099034652.1">
    <property type="nucleotide sequence ID" value="NZ_BMGJ01000001.1"/>
</dbReference>
<name>A0ABQ1R1L0_9ALTE</name>
<gene>
    <name evidence="3" type="ORF">GCM10011357_04620</name>
</gene>
<dbReference type="SUPFAM" id="SSF143422">
    <property type="entry name" value="Transposase IS200-like"/>
    <property type="match status" value="1"/>
</dbReference>
<dbReference type="InterPro" id="IPR002686">
    <property type="entry name" value="Transposase_17"/>
</dbReference>
<comment type="caution">
    <text evidence="3">The sequence shown here is derived from an EMBL/GenBank/DDBJ whole genome shotgun (WGS) entry which is preliminary data.</text>
</comment>
<feature type="region of interest" description="Disordered" evidence="1">
    <location>
        <begin position="216"/>
        <end position="239"/>
    </location>
</feature>
<sequence>MARLLRVSPTGVPEHVIQRGNNRQQCFVDQQDYRAYIGWLKEYSEAQKVNIHAWVLMTNHVHLLCTPEDEHAVTKMMQCLGRKYVRYFNHRHQRTGTLWEGRFKSCLVQTETYLLNLYRYIELNPVRAMMADLPAEYPWSSYQINALGKRSTLCTPHPVYLAMGQTEQQRLARYRALFADPINITVLTQIREAINKGTAIGSMVFKQQMEAKTGRRMLPARMGRPAKPASGSEAGKSLL</sequence>
<dbReference type="InterPro" id="IPR036515">
    <property type="entry name" value="Transposase_17_sf"/>
</dbReference>
<evidence type="ECO:0000259" key="2">
    <source>
        <dbReference type="SMART" id="SM01321"/>
    </source>
</evidence>
<dbReference type="Proteomes" id="UP000614272">
    <property type="component" value="Unassembled WGS sequence"/>
</dbReference>